<dbReference type="PANTHER" id="PTHR20935">
    <property type="entry name" value="PHOSPHOGLYCERATE MUTASE-RELATED"/>
    <property type="match status" value="1"/>
</dbReference>
<dbReference type="InterPro" id="IPR004449">
    <property type="entry name" value="SixA"/>
</dbReference>
<gene>
    <name evidence="2" type="primary">sixA</name>
    <name evidence="2" type="ORF">DXX93_05955</name>
</gene>
<dbReference type="InterPro" id="IPR029033">
    <property type="entry name" value="His_PPase_superfam"/>
</dbReference>
<sequence length="169" mass="18420">MQILIMRHGQADATANSDAERPLTEHGVKEAAMMGKWMASKDIAPSQIWVSPYLRAQQTYQSLSECLSLSNEQLSELTTTQSMITPSGSASQVRDLIDGHLAEHADSPAQIETLLIVSHMPLVSYLVSELTQHEFAPIFQTAGIAEIDYDATHMMGHLNGVISPADLTS</sequence>
<evidence type="ECO:0000256" key="1">
    <source>
        <dbReference type="ARBA" id="ARBA00022801"/>
    </source>
</evidence>
<evidence type="ECO:0000313" key="3">
    <source>
        <dbReference type="Proteomes" id="UP000256478"/>
    </source>
</evidence>
<dbReference type="Proteomes" id="UP000256478">
    <property type="component" value="Unassembled WGS sequence"/>
</dbReference>
<dbReference type="InterPro" id="IPR013078">
    <property type="entry name" value="His_Pase_superF_clade-1"/>
</dbReference>
<dbReference type="Gene3D" id="3.40.50.1240">
    <property type="entry name" value="Phosphoglycerate mutase-like"/>
    <property type="match status" value="1"/>
</dbReference>
<evidence type="ECO:0000313" key="2">
    <source>
        <dbReference type="EMBL" id="REL26170.1"/>
    </source>
</evidence>
<dbReference type="EMBL" id="QUOU01000001">
    <property type="protein sequence ID" value="REL26170.1"/>
    <property type="molecule type" value="Genomic_DNA"/>
</dbReference>
<dbReference type="SMART" id="SM00855">
    <property type="entry name" value="PGAM"/>
    <property type="match status" value="1"/>
</dbReference>
<keyword evidence="1" id="KW-0378">Hydrolase</keyword>
<reference evidence="2 3" key="1">
    <citation type="submission" date="2018-08" db="EMBL/GenBank/DDBJ databases">
        <title>Thalassotalea euphylliae genome.</title>
        <authorList>
            <person name="Summers S."/>
            <person name="Rice S.A."/>
            <person name="Freckelton M.L."/>
            <person name="Nedved B.T."/>
            <person name="Hadfield M.G."/>
        </authorList>
    </citation>
    <scope>NUCLEOTIDE SEQUENCE [LARGE SCALE GENOMIC DNA]</scope>
    <source>
        <strain evidence="2 3">H1</strain>
    </source>
</reference>
<dbReference type="OrthoDB" id="92610at2"/>
<dbReference type="PANTHER" id="PTHR20935:SF1">
    <property type="entry name" value="SLL1549 PROTEIN"/>
    <property type="match status" value="1"/>
</dbReference>
<dbReference type="CDD" id="cd07067">
    <property type="entry name" value="HP_PGM_like"/>
    <property type="match status" value="1"/>
</dbReference>
<dbReference type="RefSeq" id="WP_116007291.1">
    <property type="nucleotide sequence ID" value="NZ_QUOU01000001.1"/>
</dbReference>
<dbReference type="NCBIfam" id="TIGR00249">
    <property type="entry name" value="sixA"/>
    <property type="match status" value="1"/>
</dbReference>
<organism evidence="2 3">
    <name type="scientific">Thalassotalea euphylliae</name>
    <dbReference type="NCBI Taxonomy" id="1655234"/>
    <lineage>
        <taxon>Bacteria</taxon>
        <taxon>Pseudomonadati</taxon>
        <taxon>Pseudomonadota</taxon>
        <taxon>Gammaproteobacteria</taxon>
        <taxon>Alteromonadales</taxon>
        <taxon>Colwelliaceae</taxon>
        <taxon>Thalassotalea</taxon>
    </lineage>
</organism>
<dbReference type="GO" id="GO:0101006">
    <property type="term" value="F:protein histidine phosphatase activity"/>
    <property type="evidence" value="ECO:0007669"/>
    <property type="project" value="InterPro"/>
</dbReference>
<dbReference type="GO" id="GO:0005737">
    <property type="term" value="C:cytoplasm"/>
    <property type="evidence" value="ECO:0007669"/>
    <property type="project" value="InterPro"/>
</dbReference>
<protein>
    <submittedName>
        <fullName evidence="2">Phosphohistidine phosphatase SixA</fullName>
    </submittedName>
</protein>
<name>A0A3E0TPD7_9GAMM</name>
<dbReference type="SUPFAM" id="SSF53254">
    <property type="entry name" value="Phosphoglycerate mutase-like"/>
    <property type="match status" value="1"/>
</dbReference>
<accession>A0A3E0TPD7</accession>
<proteinExistence type="predicted"/>
<comment type="caution">
    <text evidence="2">The sequence shown here is derived from an EMBL/GenBank/DDBJ whole genome shotgun (WGS) entry which is preliminary data.</text>
</comment>
<dbReference type="Pfam" id="PF00300">
    <property type="entry name" value="His_Phos_1"/>
    <property type="match status" value="1"/>
</dbReference>
<dbReference type="InterPro" id="IPR051021">
    <property type="entry name" value="Mito_Ser/Thr_phosphatase"/>
</dbReference>
<dbReference type="AlphaFoldDB" id="A0A3E0TPD7"/>